<dbReference type="GO" id="GO:0006352">
    <property type="term" value="P:DNA-templated transcription initiation"/>
    <property type="evidence" value="ECO:0007669"/>
    <property type="project" value="UniProtKB-UniRule"/>
</dbReference>
<dbReference type="PROSITE" id="PS00716">
    <property type="entry name" value="SIGMA70_2"/>
    <property type="match status" value="1"/>
</dbReference>
<dbReference type="PANTHER" id="PTHR30603">
    <property type="entry name" value="RNA POLYMERASE SIGMA FACTOR RPO"/>
    <property type="match status" value="1"/>
</dbReference>
<dbReference type="KEGG" id="fpz:LA55_1086"/>
<organism evidence="10 11">
    <name type="scientific">Francisella philomiragia</name>
    <dbReference type="NCBI Taxonomy" id="28110"/>
    <lineage>
        <taxon>Bacteria</taxon>
        <taxon>Pseudomonadati</taxon>
        <taxon>Pseudomonadota</taxon>
        <taxon>Gammaproteobacteria</taxon>
        <taxon>Thiotrichales</taxon>
        <taxon>Francisellaceae</taxon>
        <taxon>Francisella</taxon>
    </lineage>
</organism>
<sequence>MTREDLLSDLKDLMVDGKERGYLTRADILDALPGDVSEDPKKYEEIEAILIDAGIDVYDRTPELDEDDDERKVSEANLDDLKGKTSDPIRMYMREMGIVDLLDKKGETDIAIRIEEGTTEVFSTILSYPIVVKTYIERFRELEEKAVDYMASQDIEDEPVAKYIRFNEIMAGFSDEQITEEKVAEDDHDEKIDTQRAYDFFTNLEKMFEEYQEKSNKKLYSKIVKEFESLRLSTSHLQKLVDYIRLPYARVKEFERKILRLCVERSRTPRQEFIKVYEIGSIEWLLPLTKKYKFTDNTIKEIHNLTKQINQFQSLMMMEIEELKKVNIEISKSEAKITQAKKEMIEANLRLVVSEAKKYTNRGLHFLDIIQEGNIGLMKAVDKFDYRKGFKFSTYATWWIRQAITRSIADQARTIRVPVHMIETINKVNRIKRQILQEKGREATEEEIIEYTPNMTKDKLKKILNISHTPISMESPIGDDEDSTVGDFIEDKNNYSPIEAANLENLREAIKELIDTGLTEREAKVLMMRFGIGMNTDHTLEEVGKQFNVTRERIRQIEAKALRKLKHPSRSAFLKTFL</sequence>
<gene>
    <name evidence="6 10" type="primary">rpoD</name>
    <name evidence="10" type="ORF">LA55_1086</name>
</gene>
<dbReference type="InterPro" id="IPR014284">
    <property type="entry name" value="RNA_pol_sigma-70_dom"/>
</dbReference>
<dbReference type="Proteomes" id="UP000031830">
    <property type="component" value="Chromosome"/>
</dbReference>
<evidence type="ECO:0000256" key="7">
    <source>
        <dbReference type="SAM" id="Coils"/>
    </source>
</evidence>
<dbReference type="RefSeq" id="WP_044526229.1">
    <property type="nucleotide sequence ID" value="NZ_CP009440.1"/>
</dbReference>
<dbReference type="Pfam" id="PF04546">
    <property type="entry name" value="Sigma70_ner"/>
    <property type="match status" value="1"/>
</dbReference>
<dbReference type="InterPro" id="IPR042189">
    <property type="entry name" value="RNA_pol_sigma_70_r1_1_sf"/>
</dbReference>
<keyword evidence="3 6" id="KW-0731">Sigma factor</keyword>
<feature type="DNA-binding region" description="H-T-H motif" evidence="6">
    <location>
        <begin position="540"/>
        <end position="559"/>
    </location>
</feature>
<dbReference type="InterPro" id="IPR050239">
    <property type="entry name" value="Sigma-70_RNA_pol_init_factors"/>
</dbReference>
<dbReference type="HAMAP" id="MF_00963">
    <property type="entry name" value="Sigma70_RpoD_SigA"/>
    <property type="match status" value="1"/>
</dbReference>
<keyword evidence="7" id="KW-0175">Coiled coil</keyword>
<dbReference type="GO" id="GO:0016987">
    <property type="term" value="F:sigma factor activity"/>
    <property type="evidence" value="ECO:0007669"/>
    <property type="project" value="UniProtKB-UniRule"/>
</dbReference>
<dbReference type="Pfam" id="PF04545">
    <property type="entry name" value="Sigma70_r4"/>
    <property type="match status" value="1"/>
</dbReference>
<dbReference type="InterPro" id="IPR013324">
    <property type="entry name" value="RNA_pol_sigma_r3/r4-like"/>
</dbReference>
<reference evidence="10 11" key="1">
    <citation type="journal article" date="2015" name="Genome Announc.">
        <title>Genome sequencing of 18 francisella strains to aid in assay development and testing.</title>
        <authorList>
            <person name="Johnson S.L."/>
            <person name="Daligault H.E."/>
            <person name="Davenport K.W."/>
            <person name="Coyne S.R."/>
            <person name="Frey K.G."/>
            <person name="Koroleva G.I."/>
            <person name="Broomall S.M."/>
            <person name="Bishop-Lilly K.A."/>
            <person name="Bruce D.C."/>
            <person name="Chertkov O."/>
            <person name="Freitas T."/>
            <person name="Jaissle J."/>
            <person name="Ladner J.T."/>
            <person name="Rosenzweig C.N."/>
            <person name="Gibbons H.S."/>
            <person name="Palacios G.F."/>
            <person name="Redden C.L."/>
            <person name="Xu Y."/>
            <person name="Minogue T.D."/>
            <person name="Chain P.S."/>
        </authorList>
    </citation>
    <scope>NUCLEOTIDE SEQUENCE [LARGE SCALE GENOMIC DNA]</scope>
    <source>
        <strain evidence="10 11">GA01-2794</strain>
    </source>
</reference>
<dbReference type="PROSITE" id="PS00715">
    <property type="entry name" value="SIGMA70_1"/>
    <property type="match status" value="1"/>
</dbReference>
<dbReference type="NCBIfam" id="NF004208">
    <property type="entry name" value="PRK05658.1"/>
    <property type="match status" value="1"/>
</dbReference>
<accession>A0A0B6D0T0</accession>
<dbReference type="InterPro" id="IPR013325">
    <property type="entry name" value="RNA_pol_sigma_r2"/>
</dbReference>
<comment type="similarity">
    <text evidence="6">Belongs to the sigma-70 factor family. RpoD/SigA subfamily.</text>
</comment>
<dbReference type="InterPro" id="IPR000943">
    <property type="entry name" value="RNA_pol_sigma70"/>
</dbReference>
<dbReference type="InterPro" id="IPR028630">
    <property type="entry name" value="Sigma70_RpoD"/>
</dbReference>
<keyword evidence="4 6" id="KW-0238">DNA-binding</keyword>
<dbReference type="PRINTS" id="PR00046">
    <property type="entry name" value="SIGMA70FCT"/>
</dbReference>
<comment type="caution">
    <text evidence="6">Lacks conserved residue(s) required for the propagation of feature annotation.</text>
</comment>
<dbReference type="GO" id="GO:0005737">
    <property type="term" value="C:cytoplasm"/>
    <property type="evidence" value="ECO:0007669"/>
    <property type="project" value="UniProtKB-SubCell"/>
</dbReference>
<dbReference type="Gene3D" id="1.10.601.10">
    <property type="entry name" value="RNA Polymerase Primary Sigma Factor"/>
    <property type="match status" value="1"/>
</dbReference>
<dbReference type="InterPro" id="IPR036388">
    <property type="entry name" value="WH-like_DNA-bd_sf"/>
</dbReference>
<feature type="domain" description="RNA polymerase sigma-70" evidence="9">
    <location>
        <begin position="539"/>
        <end position="565"/>
    </location>
</feature>
<keyword evidence="5 6" id="KW-0804">Transcription</keyword>
<comment type="function">
    <text evidence="6">Sigma factors are initiation factors that promote the attachment of RNA polymerase to specific initiation sites and are then released. This sigma factor is the primary sigma factor during exponential growth.</text>
</comment>
<dbReference type="InterPro" id="IPR009042">
    <property type="entry name" value="RNA_pol_sigma70_r1_2"/>
</dbReference>
<evidence type="ECO:0000256" key="1">
    <source>
        <dbReference type="ARBA" id="ARBA00022490"/>
    </source>
</evidence>
<dbReference type="FunFam" id="1.10.601.10:FF:000001">
    <property type="entry name" value="RNA polymerase sigma factor SigA"/>
    <property type="match status" value="1"/>
</dbReference>
<feature type="domain" description="RNA polymerase sigma-70" evidence="8">
    <location>
        <begin position="368"/>
        <end position="381"/>
    </location>
</feature>
<comment type="subcellular location">
    <subcellularLocation>
        <location evidence="6">Cytoplasm</location>
    </subcellularLocation>
</comment>
<keyword evidence="2 6" id="KW-0805">Transcription regulation</keyword>
<dbReference type="InterPro" id="IPR007624">
    <property type="entry name" value="RNA_pol_sigma70_r3"/>
</dbReference>
<feature type="short sequence motif" description="Interaction with polymerase core subunit RpoC" evidence="6">
    <location>
        <begin position="368"/>
        <end position="371"/>
    </location>
</feature>
<dbReference type="InterPro" id="IPR007127">
    <property type="entry name" value="RNA_pol_sigma_70_r1_1"/>
</dbReference>
<evidence type="ECO:0000256" key="2">
    <source>
        <dbReference type="ARBA" id="ARBA00023015"/>
    </source>
</evidence>
<dbReference type="InterPro" id="IPR007627">
    <property type="entry name" value="RNA_pol_sigma70_r2"/>
</dbReference>
<dbReference type="SUPFAM" id="SSF88946">
    <property type="entry name" value="Sigma2 domain of RNA polymerase sigma factors"/>
    <property type="match status" value="1"/>
</dbReference>
<dbReference type="CDD" id="cd06171">
    <property type="entry name" value="Sigma70_r4"/>
    <property type="match status" value="1"/>
</dbReference>
<dbReference type="InterPro" id="IPR007630">
    <property type="entry name" value="RNA_pol_sigma70_r4"/>
</dbReference>
<dbReference type="NCBIfam" id="TIGR02937">
    <property type="entry name" value="sigma70-ECF"/>
    <property type="match status" value="1"/>
</dbReference>
<evidence type="ECO:0000256" key="6">
    <source>
        <dbReference type="HAMAP-Rule" id="MF_00963"/>
    </source>
</evidence>
<dbReference type="GO" id="GO:0003677">
    <property type="term" value="F:DNA binding"/>
    <property type="evidence" value="ECO:0007669"/>
    <property type="project" value="UniProtKB-UniRule"/>
</dbReference>
<dbReference type="Pfam" id="PF00140">
    <property type="entry name" value="Sigma70_r1_2"/>
    <property type="match status" value="1"/>
</dbReference>
<evidence type="ECO:0000313" key="10">
    <source>
        <dbReference type="EMBL" id="AJI52426.1"/>
    </source>
</evidence>
<dbReference type="Gene3D" id="1.10.220.120">
    <property type="entry name" value="Sigma-70 factor, region 1.1"/>
    <property type="match status" value="1"/>
</dbReference>
<evidence type="ECO:0000256" key="5">
    <source>
        <dbReference type="ARBA" id="ARBA00023163"/>
    </source>
</evidence>
<dbReference type="Pfam" id="PF04539">
    <property type="entry name" value="Sigma70_r3"/>
    <property type="match status" value="1"/>
</dbReference>
<dbReference type="OrthoDB" id="9809557at2"/>
<dbReference type="InterPro" id="IPR012760">
    <property type="entry name" value="RNA_pol_sigma_RpoD_C"/>
</dbReference>
<name>A0A0B6D0T0_9GAMM</name>
<evidence type="ECO:0000256" key="3">
    <source>
        <dbReference type="ARBA" id="ARBA00023082"/>
    </source>
</evidence>
<comment type="subunit">
    <text evidence="6">Interacts transiently with the RNA polymerase catalytic core.</text>
</comment>
<feature type="coiled-coil region" evidence="7">
    <location>
        <begin position="323"/>
        <end position="350"/>
    </location>
</feature>
<evidence type="ECO:0000259" key="8">
    <source>
        <dbReference type="PROSITE" id="PS00715"/>
    </source>
</evidence>
<feature type="region of interest" description="Sigma-70 factor domain-2" evidence="6">
    <location>
        <begin position="344"/>
        <end position="414"/>
    </location>
</feature>
<dbReference type="Pfam" id="PF03979">
    <property type="entry name" value="Sigma70_r1_1"/>
    <property type="match status" value="1"/>
</dbReference>
<proteinExistence type="inferred from homology"/>
<protein>
    <recommendedName>
        <fullName evidence="6">RNA polymerase sigma factor RpoD</fullName>
    </recommendedName>
    <alternativeName>
        <fullName evidence="6">Sigma-70</fullName>
    </alternativeName>
</protein>
<dbReference type="STRING" id="28110.KU46_1593"/>
<dbReference type="Gene3D" id="1.10.10.10">
    <property type="entry name" value="Winged helix-like DNA-binding domain superfamily/Winged helix DNA-binding domain"/>
    <property type="match status" value="2"/>
</dbReference>
<dbReference type="InterPro" id="IPR007631">
    <property type="entry name" value="RNA_pol_sigma_70_non-ess"/>
</dbReference>
<dbReference type="PANTHER" id="PTHR30603:SF60">
    <property type="entry name" value="RNA POLYMERASE SIGMA FACTOR RPOD"/>
    <property type="match status" value="1"/>
</dbReference>
<dbReference type="AlphaFoldDB" id="A0A0B6D0T0"/>
<evidence type="ECO:0000313" key="11">
    <source>
        <dbReference type="Proteomes" id="UP000031830"/>
    </source>
</evidence>
<dbReference type="EMBL" id="CP009440">
    <property type="protein sequence ID" value="AJI52426.1"/>
    <property type="molecule type" value="Genomic_DNA"/>
</dbReference>
<dbReference type="NCBIfam" id="TIGR02393">
    <property type="entry name" value="RpoD_Cterm"/>
    <property type="match status" value="1"/>
</dbReference>
<dbReference type="Pfam" id="PF04542">
    <property type="entry name" value="Sigma70_r2"/>
    <property type="match status" value="1"/>
</dbReference>
<keyword evidence="1 6" id="KW-0963">Cytoplasm</keyword>
<evidence type="ECO:0000259" key="9">
    <source>
        <dbReference type="PROSITE" id="PS00716"/>
    </source>
</evidence>
<evidence type="ECO:0000256" key="4">
    <source>
        <dbReference type="ARBA" id="ARBA00023125"/>
    </source>
</evidence>
<dbReference type="SUPFAM" id="SSF88659">
    <property type="entry name" value="Sigma3 and sigma4 domains of RNA polymerase sigma factors"/>
    <property type="match status" value="2"/>
</dbReference>